<dbReference type="PANTHER" id="PTHR48025:SF1">
    <property type="entry name" value="RRM DOMAIN-CONTAINING PROTEIN"/>
    <property type="match status" value="1"/>
</dbReference>
<dbReference type="GO" id="GO:0003729">
    <property type="term" value="F:mRNA binding"/>
    <property type="evidence" value="ECO:0007669"/>
    <property type="project" value="UniProtKB-ARBA"/>
</dbReference>
<dbReference type="GO" id="GO:0010629">
    <property type="term" value="P:negative regulation of gene expression"/>
    <property type="evidence" value="ECO:0007669"/>
    <property type="project" value="UniProtKB-ARBA"/>
</dbReference>
<dbReference type="Pfam" id="PF00076">
    <property type="entry name" value="RRM_1"/>
    <property type="match status" value="1"/>
</dbReference>
<organism evidence="6 7">
    <name type="scientific">Cyclostephanos tholiformis</name>
    <dbReference type="NCBI Taxonomy" id="382380"/>
    <lineage>
        <taxon>Eukaryota</taxon>
        <taxon>Sar</taxon>
        <taxon>Stramenopiles</taxon>
        <taxon>Ochrophyta</taxon>
        <taxon>Bacillariophyta</taxon>
        <taxon>Coscinodiscophyceae</taxon>
        <taxon>Thalassiosirophycidae</taxon>
        <taxon>Stephanodiscales</taxon>
        <taxon>Stephanodiscaceae</taxon>
        <taxon>Cyclostephanos</taxon>
    </lineage>
</organism>
<sequence>MRCSPREEGSNRPNLDIPMPAMEGGDEEGLQEEKPSSGVASYSSILPSMPSGDDDNQDKPTHVAPLAVSHHHSSVPGESAYEETPGYAPPHGSSAGHFLPPSFPAGQSFPAGHPAYSALPLFDASSRTGMPSSGSILPSSSPIGHPAYSPLTTTSAAYSTLPPFDASSPTSMPSAGRILPLSSPVGHSAYSPPPTTGPGTYATLPPFSRFDASTATMPGEPSFPGYGSYQLPAYSYGSGGQGYSYETNSSMLHASYGGIAGYQPGYAPPQAPSGVGYAGMGSYSAYGAQGYSHLDGGEYHQQYKGQSTHHEAYGAPRRGRGHQIGPHRSFAKNPGRPIVNSDNREHPGGVTLFVFYIPNDMTNQDLYELFKVHGNILSVSIKTEDDTGRGKGFGFVSFESAESAASAIQHLNGFHIHGKRLKVDYKKPKREEKHYKSHSGPPPNQDFNTPYQPRPLNYHHPPESDFMPIQEHFEGEYSKLKLLAQGSVPMQEVRLPQSREYGVHKPVLPPFDQLRGASDVDSYESDERNMAPSPESFADLADIGTALPDTEN</sequence>
<feature type="region of interest" description="Disordered" evidence="4">
    <location>
        <begin position="1"/>
        <end position="96"/>
    </location>
</feature>
<dbReference type="Proteomes" id="UP001530377">
    <property type="component" value="Unassembled WGS sequence"/>
</dbReference>
<dbReference type="PANTHER" id="PTHR48025">
    <property type="entry name" value="OS02G0815200 PROTEIN"/>
    <property type="match status" value="1"/>
</dbReference>
<evidence type="ECO:0000259" key="5">
    <source>
        <dbReference type="PROSITE" id="PS50102"/>
    </source>
</evidence>
<comment type="caution">
    <text evidence="6">The sequence shown here is derived from an EMBL/GenBank/DDBJ whole genome shotgun (WGS) entry which is preliminary data.</text>
</comment>
<proteinExistence type="predicted"/>
<keyword evidence="1" id="KW-0677">Repeat</keyword>
<feature type="region of interest" description="Disordered" evidence="4">
    <location>
        <begin position="429"/>
        <end position="460"/>
    </location>
</feature>
<gene>
    <name evidence="6" type="ORF">ACHAXA_009191</name>
</gene>
<keyword evidence="7" id="KW-1185">Reference proteome</keyword>
<accession>A0ABD3RTK1</accession>
<dbReference type="SUPFAM" id="SSF54928">
    <property type="entry name" value="RNA-binding domain, RBD"/>
    <property type="match status" value="1"/>
</dbReference>
<evidence type="ECO:0000256" key="1">
    <source>
        <dbReference type="ARBA" id="ARBA00022737"/>
    </source>
</evidence>
<feature type="domain" description="RRM" evidence="5">
    <location>
        <begin position="350"/>
        <end position="428"/>
    </location>
</feature>
<dbReference type="InterPro" id="IPR000504">
    <property type="entry name" value="RRM_dom"/>
</dbReference>
<dbReference type="FunFam" id="3.30.70.330:FF:000383">
    <property type="entry name" value="Sex lethal, isoform D"/>
    <property type="match status" value="1"/>
</dbReference>
<keyword evidence="2 3" id="KW-0694">RNA-binding</keyword>
<feature type="compositionally biased region" description="Basic and acidic residues" evidence="4">
    <location>
        <begin position="1"/>
        <end position="10"/>
    </location>
</feature>
<dbReference type="InterPro" id="IPR050502">
    <property type="entry name" value="Euk_RNA-bind_prot"/>
</dbReference>
<dbReference type="EMBL" id="JALLPB020000199">
    <property type="protein sequence ID" value="KAL3815446.1"/>
    <property type="molecule type" value="Genomic_DNA"/>
</dbReference>
<dbReference type="AlphaFoldDB" id="A0ABD3RTK1"/>
<dbReference type="InterPro" id="IPR012677">
    <property type="entry name" value="Nucleotide-bd_a/b_plait_sf"/>
</dbReference>
<evidence type="ECO:0000313" key="7">
    <source>
        <dbReference type="Proteomes" id="UP001530377"/>
    </source>
</evidence>
<feature type="region of interest" description="Disordered" evidence="4">
    <location>
        <begin position="506"/>
        <end position="552"/>
    </location>
</feature>
<reference evidence="6 7" key="1">
    <citation type="submission" date="2024-10" db="EMBL/GenBank/DDBJ databases">
        <title>Updated reference genomes for cyclostephanoid diatoms.</title>
        <authorList>
            <person name="Roberts W.R."/>
            <person name="Alverson A.J."/>
        </authorList>
    </citation>
    <scope>NUCLEOTIDE SEQUENCE [LARGE SCALE GENOMIC DNA]</scope>
    <source>
        <strain evidence="6 7">AJA228-03</strain>
    </source>
</reference>
<evidence type="ECO:0000256" key="2">
    <source>
        <dbReference type="ARBA" id="ARBA00022884"/>
    </source>
</evidence>
<dbReference type="InterPro" id="IPR035979">
    <property type="entry name" value="RBD_domain_sf"/>
</dbReference>
<feature type="region of interest" description="Disordered" evidence="4">
    <location>
        <begin position="323"/>
        <end position="344"/>
    </location>
</feature>
<name>A0ABD3RTK1_9STRA</name>
<evidence type="ECO:0000313" key="6">
    <source>
        <dbReference type="EMBL" id="KAL3815446.1"/>
    </source>
</evidence>
<dbReference type="SMART" id="SM00360">
    <property type="entry name" value="RRM"/>
    <property type="match status" value="1"/>
</dbReference>
<evidence type="ECO:0000256" key="4">
    <source>
        <dbReference type="SAM" id="MobiDB-lite"/>
    </source>
</evidence>
<dbReference type="PROSITE" id="PS50102">
    <property type="entry name" value="RRM"/>
    <property type="match status" value="1"/>
</dbReference>
<protein>
    <recommendedName>
        <fullName evidence="5">RRM domain-containing protein</fullName>
    </recommendedName>
</protein>
<dbReference type="CDD" id="cd12362">
    <property type="entry name" value="RRM3_CELF1-6"/>
    <property type="match status" value="1"/>
</dbReference>
<dbReference type="Gene3D" id="3.30.70.330">
    <property type="match status" value="1"/>
</dbReference>
<evidence type="ECO:0000256" key="3">
    <source>
        <dbReference type="PROSITE-ProRule" id="PRU00176"/>
    </source>
</evidence>
<dbReference type="GO" id="GO:0005737">
    <property type="term" value="C:cytoplasm"/>
    <property type="evidence" value="ECO:0007669"/>
    <property type="project" value="UniProtKB-ARBA"/>
</dbReference>
<feature type="region of interest" description="Disordered" evidence="4">
    <location>
        <begin position="185"/>
        <end position="205"/>
    </location>
</feature>
<dbReference type="GO" id="GO:0009967">
    <property type="term" value="P:positive regulation of signal transduction"/>
    <property type="evidence" value="ECO:0007669"/>
    <property type="project" value="UniProtKB-ARBA"/>
</dbReference>